<evidence type="ECO:0000313" key="5">
    <source>
        <dbReference type="Proteomes" id="UP001056291"/>
    </source>
</evidence>
<evidence type="ECO:0000256" key="2">
    <source>
        <dbReference type="ARBA" id="ARBA00022598"/>
    </source>
</evidence>
<dbReference type="Proteomes" id="UP001056291">
    <property type="component" value="Chromosome"/>
</dbReference>
<reference evidence="4" key="1">
    <citation type="submission" date="2022-06" db="EMBL/GenBank/DDBJ databases">
        <title>Sneathiella actinostolidae sp. nov., isolated from a sea anemonein the Western Pacific Ocean.</title>
        <authorList>
            <person name="Wei M.J."/>
        </authorList>
    </citation>
    <scope>NUCLEOTIDE SEQUENCE</scope>
    <source>
        <strain evidence="4">PHK-P5</strain>
    </source>
</reference>
<comment type="similarity">
    <text evidence="1">Belongs to the ATP-dependent AMP-binding enzyme family.</text>
</comment>
<gene>
    <name evidence="4" type="ORF">NBZ79_06455</name>
</gene>
<dbReference type="SUPFAM" id="SSF56801">
    <property type="entry name" value="Acetyl-CoA synthetase-like"/>
    <property type="match status" value="1"/>
</dbReference>
<sequence>MAVLNGGAQHFATFRTDIVATIHRLKEQGVARVVLSTEDSYSCAVGFFAALYANCRIVIPPNNLSGMLINFVTRDCPHLSDTTYGDNPHFIKIGGAASGQFNFEELDPEKCWLEFFTSGSTGSPQKIPKTLFQIDEELVVLQKNWGEMLSAAATLGTVSHQHIYGLYFRVLWPLCAGRPFYAERFEIWEELIAQAPSRSCFVSSPAHLSRIPPFDPLSANQNPLMILSAGGPLNFKSSRNAAKIFGTYPTEIFGSTETGGIAFRQQETATTPFSPLLGMEVRIDQIGKLSVKSKYTDKRDWAETNDIAKLFEDGRFLLIGRANQFVKIEGKRISLAEIEKYLLRSDLIADAIAVVLNDERASLAAAIELTEAGWQLHEKIGPFRLNRHLRHFLNMYLESAALPRRWRFVQRLPLNSQGKRVQKEIDELFEG</sequence>
<dbReference type="RefSeq" id="WP_251936559.1">
    <property type="nucleotide sequence ID" value="NZ_CP098747.1"/>
</dbReference>
<evidence type="ECO:0000259" key="3">
    <source>
        <dbReference type="Pfam" id="PF00501"/>
    </source>
</evidence>
<keyword evidence="5" id="KW-1185">Reference proteome</keyword>
<feature type="domain" description="AMP-dependent synthetase/ligase" evidence="3">
    <location>
        <begin position="104"/>
        <end position="283"/>
    </location>
</feature>
<dbReference type="PANTHER" id="PTHR43201">
    <property type="entry name" value="ACYL-COA SYNTHETASE"/>
    <property type="match status" value="1"/>
</dbReference>
<dbReference type="InterPro" id="IPR042099">
    <property type="entry name" value="ANL_N_sf"/>
</dbReference>
<dbReference type="InterPro" id="IPR000873">
    <property type="entry name" value="AMP-dep_synth/lig_dom"/>
</dbReference>
<dbReference type="PANTHER" id="PTHR43201:SF5">
    <property type="entry name" value="MEDIUM-CHAIN ACYL-COA LIGASE ACSF2, MITOCHONDRIAL"/>
    <property type="match status" value="1"/>
</dbReference>
<accession>A0ABY4W603</accession>
<dbReference type="Gene3D" id="3.40.50.12780">
    <property type="entry name" value="N-terminal domain of ligase-like"/>
    <property type="match status" value="1"/>
</dbReference>
<dbReference type="EMBL" id="CP098747">
    <property type="protein sequence ID" value="USG62616.1"/>
    <property type="molecule type" value="Genomic_DNA"/>
</dbReference>
<keyword evidence="2" id="KW-0436">Ligase</keyword>
<protein>
    <submittedName>
        <fullName evidence="4">AMP-binding protein</fullName>
    </submittedName>
</protein>
<name>A0ABY4W603_9PROT</name>
<evidence type="ECO:0000313" key="4">
    <source>
        <dbReference type="EMBL" id="USG62616.1"/>
    </source>
</evidence>
<dbReference type="Pfam" id="PF00501">
    <property type="entry name" value="AMP-binding"/>
    <property type="match status" value="1"/>
</dbReference>
<dbReference type="InterPro" id="IPR045851">
    <property type="entry name" value="AMP-bd_C_sf"/>
</dbReference>
<evidence type="ECO:0000256" key="1">
    <source>
        <dbReference type="ARBA" id="ARBA00006432"/>
    </source>
</evidence>
<dbReference type="Gene3D" id="3.30.300.30">
    <property type="match status" value="1"/>
</dbReference>
<organism evidence="4 5">
    <name type="scientific">Sneathiella marina</name>
    <dbReference type="NCBI Taxonomy" id="2950108"/>
    <lineage>
        <taxon>Bacteria</taxon>
        <taxon>Pseudomonadati</taxon>
        <taxon>Pseudomonadota</taxon>
        <taxon>Alphaproteobacteria</taxon>
        <taxon>Sneathiellales</taxon>
        <taxon>Sneathiellaceae</taxon>
        <taxon>Sneathiella</taxon>
    </lineage>
</organism>
<proteinExistence type="inferred from homology"/>